<comment type="function">
    <text evidence="1">Involved in the modulation of the specificity of the ClpAP-mediated ATP-dependent protein degradation.</text>
</comment>
<sequence>MNIMNQNKLSIYNTKEHEAESDVALETVSEPVRAPMYAVVMHNDNYTTMDFVVYVLVEIFDHGVDRAVELMYQIHESGRAVVAILPFEIGEMKILQVNELAEQMEYPLLTTLEKQ</sequence>
<evidence type="ECO:0000313" key="3">
    <source>
        <dbReference type="EMBL" id="STY87250.1"/>
    </source>
</evidence>
<keyword evidence="3" id="KW-0378">Hydrolase</keyword>
<dbReference type="STRING" id="29433.MOVS_05970"/>
<evidence type="ECO:0000313" key="4">
    <source>
        <dbReference type="Proteomes" id="UP000255102"/>
    </source>
</evidence>
<dbReference type="Gene3D" id="3.30.1390.10">
    <property type="match status" value="1"/>
</dbReference>
<dbReference type="InterPro" id="IPR014719">
    <property type="entry name" value="Ribosomal_bL12_C/ClpS-like"/>
</dbReference>
<dbReference type="AlphaFoldDB" id="A0A378PMA0"/>
<evidence type="ECO:0000259" key="2">
    <source>
        <dbReference type="Pfam" id="PF02617"/>
    </source>
</evidence>
<dbReference type="PANTHER" id="PTHR33473:SF17">
    <property type="entry name" value="ATP-DEPENDENT CLP PROTEASE ADAPTER PROTEIN CLPS1, CHLOROPLASTIC"/>
    <property type="match status" value="1"/>
</dbReference>
<protein>
    <recommendedName>
        <fullName evidence="1">ATP-dependent Clp protease adapter protein ClpS</fullName>
    </recommendedName>
</protein>
<keyword evidence="3" id="KW-0645">Protease</keyword>
<dbReference type="GO" id="GO:0006508">
    <property type="term" value="P:proteolysis"/>
    <property type="evidence" value="ECO:0007669"/>
    <property type="project" value="UniProtKB-UniRule"/>
</dbReference>
<accession>A0A378PMA0</accession>
<dbReference type="Pfam" id="PF02617">
    <property type="entry name" value="ClpS"/>
    <property type="match status" value="1"/>
</dbReference>
<organism evidence="3 4">
    <name type="scientific">Moraxella ovis</name>
    <dbReference type="NCBI Taxonomy" id="29433"/>
    <lineage>
        <taxon>Bacteria</taxon>
        <taxon>Pseudomonadati</taxon>
        <taxon>Pseudomonadota</taxon>
        <taxon>Gammaproteobacteria</taxon>
        <taxon>Moraxellales</taxon>
        <taxon>Moraxellaceae</taxon>
        <taxon>Moraxella</taxon>
    </lineage>
</organism>
<dbReference type="Proteomes" id="UP000255102">
    <property type="component" value="Unassembled WGS sequence"/>
</dbReference>
<proteinExistence type="inferred from homology"/>
<name>A0A378PMA0_9GAMM</name>
<dbReference type="PANTHER" id="PTHR33473">
    <property type="entry name" value="ATP-DEPENDENT CLP PROTEASE ADAPTER PROTEIN CLPS1, CHLOROPLASTIC"/>
    <property type="match status" value="1"/>
</dbReference>
<dbReference type="SUPFAM" id="SSF54736">
    <property type="entry name" value="ClpS-like"/>
    <property type="match status" value="1"/>
</dbReference>
<evidence type="ECO:0000256" key="1">
    <source>
        <dbReference type="HAMAP-Rule" id="MF_00302"/>
    </source>
</evidence>
<dbReference type="InterPro" id="IPR022935">
    <property type="entry name" value="ClpS"/>
</dbReference>
<comment type="similarity">
    <text evidence="1">Belongs to the ClpS family.</text>
</comment>
<gene>
    <name evidence="1 3" type="primary">clpS</name>
    <name evidence="3" type="ORF">NCTC11227_01253</name>
</gene>
<feature type="domain" description="Adaptor protein ClpS core" evidence="2">
    <location>
        <begin position="34"/>
        <end position="110"/>
    </location>
</feature>
<comment type="subunit">
    <text evidence="1">Binds to the N-terminal domain of the chaperone ClpA.</text>
</comment>
<dbReference type="GO" id="GO:0008233">
    <property type="term" value="F:peptidase activity"/>
    <property type="evidence" value="ECO:0007669"/>
    <property type="project" value="UniProtKB-KW"/>
</dbReference>
<dbReference type="HAMAP" id="MF_00302">
    <property type="entry name" value="ClpS"/>
    <property type="match status" value="1"/>
</dbReference>
<dbReference type="InterPro" id="IPR003769">
    <property type="entry name" value="ClpS_core"/>
</dbReference>
<dbReference type="GO" id="GO:0030163">
    <property type="term" value="P:protein catabolic process"/>
    <property type="evidence" value="ECO:0007669"/>
    <property type="project" value="InterPro"/>
</dbReference>
<dbReference type="EMBL" id="UGPW01000001">
    <property type="protein sequence ID" value="STY87250.1"/>
    <property type="molecule type" value="Genomic_DNA"/>
</dbReference>
<reference evidence="3 4" key="1">
    <citation type="submission" date="2018-06" db="EMBL/GenBank/DDBJ databases">
        <authorList>
            <consortium name="Pathogen Informatics"/>
            <person name="Doyle S."/>
        </authorList>
    </citation>
    <scope>NUCLEOTIDE SEQUENCE [LARGE SCALE GENOMIC DNA]</scope>
    <source>
        <strain evidence="3 4">NCTC11227</strain>
    </source>
</reference>